<name>A0A1M5FK57_STRHI</name>
<evidence type="ECO:0000313" key="2">
    <source>
        <dbReference type="Proteomes" id="UP000184501"/>
    </source>
</evidence>
<dbReference type="AlphaFoldDB" id="A0A1M5FK57"/>
<gene>
    <name evidence="1" type="ORF">SAMN05444320_105477</name>
</gene>
<dbReference type="OrthoDB" id="4377352at2"/>
<reference evidence="1 2" key="1">
    <citation type="submission" date="2016-11" db="EMBL/GenBank/DDBJ databases">
        <authorList>
            <person name="Jaros S."/>
            <person name="Januszkiewicz K."/>
            <person name="Wedrychowicz H."/>
        </authorList>
    </citation>
    <scope>NUCLEOTIDE SEQUENCE [LARGE SCALE GENOMIC DNA]</scope>
    <source>
        <strain evidence="1 2">DSM 44523</strain>
    </source>
</reference>
<evidence type="ECO:0000313" key="1">
    <source>
        <dbReference type="EMBL" id="SHF91886.1"/>
    </source>
</evidence>
<sequence length="112" mass="12722">MFDKSAEPHPSVARVYDFSRPVWVDLRELYRAGAGSTRERASLRVQAEGITLDQRAPGVLHAWMRSTRGDWLGWVSYVVDGGSAFGPLRMRHLVPRTALSPRRPEETDEEPF</sequence>
<accession>A0A1M5FK57</accession>
<keyword evidence="2" id="KW-1185">Reference proteome</keyword>
<protein>
    <submittedName>
        <fullName evidence="1">Uncharacterized protein</fullName>
    </submittedName>
</protein>
<proteinExistence type="predicted"/>
<dbReference type="EMBL" id="FQVN01000005">
    <property type="protein sequence ID" value="SHF91886.1"/>
    <property type="molecule type" value="Genomic_DNA"/>
</dbReference>
<dbReference type="Proteomes" id="UP000184501">
    <property type="component" value="Unassembled WGS sequence"/>
</dbReference>
<organism evidence="1 2">
    <name type="scientific">Streptoalloteichus hindustanus</name>
    <dbReference type="NCBI Taxonomy" id="2017"/>
    <lineage>
        <taxon>Bacteria</taxon>
        <taxon>Bacillati</taxon>
        <taxon>Actinomycetota</taxon>
        <taxon>Actinomycetes</taxon>
        <taxon>Pseudonocardiales</taxon>
        <taxon>Pseudonocardiaceae</taxon>
        <taxon>Streptoalloteichus</taxon>
    </lineage>
</organism>
<dbReference type="RefSeq" id="WP_073484709.1">
    <property type="nucleotide sequence ID" value="NZ_FQVN01000005.1"/>
</dbReference>